<sequence length="379" mass="42459">MTIINFFANFRLVVLLCLGVSGVMYGYSTWCGLGSTYDSQHYLSAASSLLQDGVLRNADGSLYSNWPPLYPVFLALFGANGFLIKIGQGGVLLGIIYLTYCIVSSTIMDKVLRAFLLIGIAVGTPIMLVNVFVWSEGLFVWLALGMYRLFQKYQQSPKWSLLIGLIIVSNLLCLQRLVGIGVVGLFGIMLYFNQRDVKKAGCYIALSWIGVLIWLWRNTQVEVNPSFVDNVFVASLDQTLYSYIEAVGNWIVPVGMYFSLKVILVTGWLIGTGLLLFYKRLSVKSFAFQTNFLGWSYILSMIGIGGTLSEIDRFVVPGYIWLIAGFIAILDTVLPQLSKKRKWIIYILIGTWLLYPAGRTVKNSIFWHDVNCAKQIIPN</sequence>
<keyword evidence="1" id="KW-1133">Transmembrane helix</keyword>
<proteinExistence type="predicted"/>
<evidence type="ECO:0000256" key="1">
    <source>
        <dbReference type="SAM" id="Phobius"/>
    </source>
</evidence>
<dbReference type="Proteomes" id="UP001232063">
    <property type="component" value="Unassembled WGS sequence"/>
</dbReference>
<feature type="transmembrane region" description="Helical" evidence="1">
    <location>
        <begin position="314"/>
        <end position="334"/>
    </location>
</feature>
<feature type="transmembrane region" description="Helical" evidence="1">
    <location>
        <begin position="162"/>
        <end position="188"/>
    </location>
</feature>
<keyword evidence="1" id="KW-0472">Membrane</keyword>
<organism evidence="2 3">
    <name type="scientific">Xanthocytophaga agilis</name>
    <dbReference type="NCBI Taxonomy" id="3048010"/>
    <lineage>
        <taxon>Bacteria</taxon>
        <taxon>Pseudomonadati</taxon>
        <taxon>Bacteroidota</taxon>
        <taxon>Cytophagia</taxon>
        <taxon>Cytophagales</taxon>
        <taxon>Rhodocytophagaceae</taxon>
        <taxon>Xanthocytophaga</taxon>
    </lineage>
</organism>
<keyword evidence="1" id="KW-0812">Transmembrane</keyword>
<feature type="transmembrane region" description="Helical" evidence="1">
    <location>
        <begin position="200"/>
        <end position="217"/>
    </location>
</feature>
<feature type="transmembrane region" description="Helical" evidence="1">
    <location>
        <begin position="343"/>
        <end position="361"/>
    </location>
</feature>
<evidence type="ECO:0000313" key="3">
    <source>
        <dbReference type="Proteomes" id="UP001232063"/>
    </source>
</evidence>
<evidence type="ECO:0000313" key="2">
    <source>
        <dbReference type="EMBL" id="MDJ1503433.1"/>
    </source>
</evidence>
<feature type="transmembrane region" description="Helical" evidence="1">
    <location>
        <begin position="72"/>
        <end position="103"/>
    </location>
</feature>
<feature type="transmembrane region" description="Helical" evidence="1">
    <location>
        <begin position="290"/>
        <end position="308"/>
    </location>
</feature>
<feature type="transmembrane region" description="Helical" evidence="1">
    <location>
        <begin position="115"/>
        <end position="142"/>
    </location>
</feature>
<feature type="transmembrane region" description="Helical" evidence="1">
    <location>
        <begin position="12"/>
        <end position="30"/>
    </location>
</feature>
<accession>A0AAE3UI95</accession>
<keyword evidence="3" id="KW-1185">Reference proteome</keyword>
<dbReference type="RefSeq" id="WP_314514052.1">
    <property type="nucleotide sequence ID" value="NZ_JASJOU010000008.1"/>
</dbReference>
<name>A0AAE3UI95_9BACT</name>
<protein>
    <submittedName>
        <fullName evidence="2">Uncharacterized protein</fullName>
    </submittedName>
</protein>
<comment type="caution">
    <text evidence="2">The sequence shown here is derived from an EMBL/GenBank/DDBJ whole genome shotgun (WGS) entry which is preliminary data.</text>
</comment>
<feature type="transmembrane region" description="Helical" evidence="1">
    <location>
        <begin position="258"/>
        <end position="278"/>
    </location>
</feature>
<dbReference type="AlphaFoldDB" id="A0AAE3UI95"/>
<dbReference type="EMBL" id="JASJOU010000008">
    <property type="protein sequence ID" value="MDJ1503433.1"/>
    <property type="molecule type" value="Genomic_DNA"/>
</dbReference>
<gene>
    <name evidence="2" type="ORF">QNI22_22380</name>
</gene>
<reference evidence="2" key="1">
    <citation type="submission" date="2023-05" db="EMBL/GenBank/DDBJ databases">
        <authorList>
            <person name="Zhang X."/>
        </authorList>
    </citation>
    <scope>NUCLEOTIDE SEQUENCE</scope>
    <source>
        <strain evidence="2">BD1B2-1</strain>
    </source>
</reference>